<dbReference type="Proteomes" id="UP001222325">
    <property type="component" value="Unassembled WGS sequence"/>
</dbReference>
<keyword evidence="2" id="KW-1185">Reference proteome</keyword>
<evidence type="ECO:0000313" key="2">
    <source>
        <dbReference type="Proteomes" id="UP001222325"/>
    </source>
</evidence>
<evidence type="ECO:0008006" key="3">
    <source>
        <dbReference type="Google" id="ProtNLM"/>
    </source>
</evidence>
<name>A0AAD6XN03_9AGAR</name>
<proteinExistence type="predicted"/>
<dbReference type="AlphaFoldDB" id="A0AAD6XN03"/>
<comment type="caution">
    <text evidence="1">The sequence shown here is derived from an EMBL/GenBank/DDBJ whole genome shotgun (WGS) entry which is preliminary data.</text>
</comment>
<organism evidence="1 2">
    <name type="scientific">Mycena belliarum</name>
    <dbReference type="NCBI Taxonomy" id="1033014"/>
    <lineage>
        <taxon>Eukaryota</taxon>
        <taxon>Fungi</taxon>
        <taxon>Dikarya</taxon>
        <taxon>Basidiomycota</taxon>
        <taxon>Agaricomycotina</taxon>
        <taxon>Agaricomycetes</taxon>
        <taxon>Agaricomycetidae</taxon>
        <taxon>Agaricales</taxon>
        <taxon>Marasmiineae</taxon>
        <taxon>Mycenaceae</taxon>
        <taxon>Mycena</taxon>
    </lineage>
</organism>
<reference evidence="1" key="1">
    <citation type="submission" date="2023-03" db="EMBL/GenBank/DDBJ databases">
        <title>Massive genome expansion in bonnet fungi (Mycena s.s.) driven by repeated elements and novel gene families across ecological guilds.</title>
        <authorList>
            <consortium name="Lawrence Berkeley National Laboratory"/>
            <person name="Harder C.B."/>
            <person name="Miyauchi S."/>
            <person name="Viragh M."/>
            <person name="Kuo A."/>
            <person name="Thoen E."/>
            <person name="Andreopoulos B."/>
            <person name="Lu D."/>
            <person name="Skrede I."/>
            <person name="Drula E."/>
            <person name="Henrissat B."/>
            <person name="Morin E."/>
            <person name="Kohler A."/>
            <person name="Barry K."/>
            <person name="LaButti K."/>
            <person name="Morin E."/>
            <person name="Salamov A."/>
            <person name="Lipzen A."/>
            <person name="Mereny Z."/>
            <person name="Hegedus B."/>
            <person name="Baldrian P."/>
            <person name="Stursova M."/>
            <person name="Weitz H."/>
            <person name="Taylor A."/>
            <person name="Grigoriev I.V."/>
            <person name="Nagy L.G."/>
            <person name="Martin F."/>
            <person name="Kauserud H."/>
        </authorList>
    </citation>
    <scope>NUCLEOTIDE SEQUENCE</scope>
    <source>
        <strain evidence="1">CBHHK173m</strain>
    </source>
</reference>
<sequence>MAVRLPDEIISEILTPALTVPDHLFSAPTVESPFATYTESASATLLVNKDWLRVATPLLYHVVVLRSAAQAQALAAALKKNPELGGFIKQLRVEGGFGRAMEAVLSACPNITDIALSLHLHASDSSAGLAIGLPLINPTRLVICDDEENIHKNRHVGILIVAVQRCARNWTKLTTVVLPYPLVRRSRQVFVTDICALPSLTHVSFPIPRFYNGHLSPHIEAIAEIPSIQVIEIRAEMTEEDAKRREAMAQIVRSRRLTQVLKWKDIREPTTASPDILALPPANPLFRPMVASSSATTDLVWDRVLFFATAGTAYRDPPKKTVLDRVINTRRLRYLLVCKTFHRLALPYLYWSPSLKGKKQVVALVHRLAAVPALGLHLRTLEIIDRFHSLCLPDLTPPISFAAPIFYGGPSAHLFSR</sequence>
<dbReference type="EMBL" id="JARJCN010000051">
    <property type="protein sequence ID" value="KAJ7081187.1"/>
    <property type="molecule type" value="Genomic_DNA"/>
</dbReference>
<accession>A0AAD6XN03</accession>
<evidence type="ECO:0000313" key="1">
    <source>
        <dbReference type="EMBL" id="KAJ7081187.1"/>
    </source>
</evidence>
<protein>
    <recommendedName>
        <fullName evidence="3">F-box domain-containing protein</fullName>
    </recommendedName>
</protein>
<gene>
    <name evidence="1" type="ORF">B0H15DRAFT_855335</name>
</gene>